<dbReference type="InterPro" id="IPR017871">
    <property type="entry name" value="ABC_transporter-like_CS"/>
</dbReference>
<evidence type="ECO:0000256" key="8">
    <source>
        <dbReference type="ARBA" id="ARBA00023136"/>
    </source>
</evidence>
<dbReference type="GO" id="GO:0005524">
    <property type="term" value="F:ATP binding"/>
    <property type="evidence" value="ECO:0007669"/>
    <property type="project" value="UniProtKB-KW"/>
</dbReference>
<gene>
    <name evidence="10" type="ORF">PU560_14630</name>
</gene>
<keyword evidence="5 10" id="KW-0067">ATP-binding</keyword>
<feature type="domain" description="ABC transporter" evidence="9">
    <location>
        <begin position="6"/>
        <end position="237"/>
    </location>
</feature>
<evidence type="ECO:0000313" key="11">
    <source>
        <dbReference type="Proteomes" id="UP001165561"/>
    </source>
</evidence>
<dbReference type="CDD" id="cd03259">
    <property type="entry name" value="ABC_Carb_Solutes_like"/>
    <property type="match status" value="1"/>
</dbReference>
<name>A0ABT5U077_9MICO</name>
<dbReference type="Proteomes" id="UP001165561">
    <property type="component" value="Unassembled WGS sequence"/>
</dbReference>
<dbReference type="InterPro" id="IPR050093">
    <property type="entry name" value="ABC_SmlMolc_Importer"/>
</dbReference>
<evidence type="ECO:0000256" key="6">
    <source>
        <dbReference type="ARBA" id="ARBA00023004"/>
    </source>
</evidence>
<evidence type="ECO:0000256" key="1">
    <source>
        <dbReference type="ARBA" id="ARBA00022448"/>
    </source>
</evidence>
<dbReference type="SUPFAM" id="SSF52540">
    <property type="entry name" value="P-loop containing nucleoside triphosphate hydrolases"/>
    <property type="match status" value="1"/>
</dbReference>
<evidence type="ECO:0000313" key="10">
    <source>
        <dbReference type="EMBL" id="MDD9207691.1"/>
    </source>
</evidence>
<evidence type="ECO:0000259" key="9">
    <source>
        <dbReference type="PROSITE" id="PS50893"/>
    </source>
</evidence>
<keyword evidence="8" id="KW-0472">Membrane</keyword>
<keyword evidence="11" id="KW-1185">Reference proteome</keyword>
<keyword evidence="1" id="KW-0813">Transport</keyword>
<evidence type="ECO:0000256" key="5">
    <source>
        <dbReference type="ARBA" id="ARBA00022840"/>
    </source>
</evidence>
<protein>
    <submittedName>
        <fullName evidence="10">ABC transporter ATP-binding protein</fullName>
    </submittedName>
</protein>
<proteinExistence type="predicted"/>
<keyword evidence="6" id="KW-0408">Iron</keyword>
<dbReference type="InterPro" id="IPR027417">
    <property type="entry name" value="P-loop_NTPase"/>
</dbReference>
<keyword evidence="4" id="KW-0547">Nucleotide-binding</keyword>
<evidence type="ECO:0000256" key="2">
    <source>
        <dbReference type="ARBA" id="ARBA00022475"/>
    </source>
</evidence>
<comment type="caution">
    <text evidence="10">The sequence shown here is derived from an EMBL/GenBank/DDBJ whole genome shotgun (WGS) entry which is preliminary data.</text>
</comment>
<dbReference type="EMBL" id="JARACI010001142">
    <property type="protein sequence ID" value="MDD9207691.1"/>
    <property type="molecule type" value="Genomic_DNA"/>
</dbReference>
<dbReference type="SMART" id="SM00382">
    <property type="entry name" value="AAA"/>
    <property type="match status" value="1"/>
</dbReference>
<keyword evidence="2" id="KW-1003">Cell membrane</keyword>
<dbReference type="PROSITE" id="PS50893">
    <property type="entry name" value="ABC_TRANSPORTER_2"/>
    <property type="match status" value="1"/>
</dbReference>
<evidence type="ECO:0000256" key="3">
    <source>
        <dbReference type="ARBA" id="ARBA00022496"/>
    </source>
</evidence>
<dbReference type="InterPro" id="IPR003439">
    <property type="entry name" value="ABC_transporter-like_ATP-bd"/>
</dbReference>
<dbReference type="PANTHER" id="PTHR42781:SF4">
    <property type="entry name" value="SPERMIDINE_PUTRESCINE IMPORT ATP-BINDING PROTEIN POTA"/>
    <property type="match status" value="1"/>
</dbReference>
<organism evidence="10 11">
    <name type="scientific">Georgenia halotolerans</name>
    <dbReference type="NCBI Taxonomy" id="3028317"/>
    <lineage>
        <taxon>Bacteria</taxon>
        <taxon>Bacillati</taxon>
        <taxon>Actinomycetota</taxon>
        <taxon>Actinomycetes</taxon>
        <taxon>Micrococcales</taxon>
        <taxon>Bogoriellaceae</taxon>
        <taxon>Georgenia</taxon>
    </lineage>
</organism>
<evidence type="ECO:0000256" key="7">
    <source>
        <dbReference type="ARBA" id="ARBA00023065"/>
    </source>
</evidence>
<dbReference type="Pfam" id="PF00005">
    <property type="entry name" value="ABC_tran"/>
    <property type="match status" value="1"/>
</dbReference>
<dbReference type="InterPro" id="IPR003593">
    <property type="entry name" value="AAA+_ATPase"/>
</dbReference>
<keyword evidence="3" id="KW-0410">Iron transport</keyword>
<dbReference type="Gene3D" id="3.40.50.300">
    <property type="entry name" value="P-loop containing nucleotide triphosphate hydrolases"/>
    <property type="match status" value="1"/>
</dbReference>
<evidence type="ECO:0000256" key="4">
    <source>
        <dbReference type="ARBA" id="ARBA00022741"/>
    </source>
</evidence>
<accession>A0ABT5U077</accession>
<reference evidence="10" key="1">
    <citation type="submission" date="2023-02" db="EMBL/GenBank/DDBJ databases">
        <title>Georgenia sp.10Sc9-8, isolated from a soil sample collected from the Taklamakan desert.</title>
        <authorList>
            <person name="Liu S."/>
        </authorList>
    </citation>
    <scope>NUCLEOTIDE SEQUENCE</scope>
    <source>
        <strain evidence="10">10Sc9-8</strain>
    </source>
</reference>
<keyword evidence="7" id="KW-0406">Ion transport</keyword>
<dbReference type="InterPro" id="IPR015853">
    <property type="entry name" value="ABC_transpr_FbpC"/>
</dbReference>
<dbReference type="PANTHER" id="PTHR42781">
    <property type="entry name" value="SPERMIDINE/PUTRESCINE IMPORT ATP-BINDING PROTEIN POTA"/>
    <property type="match status" value="1"/>
</dbReference>
<sequence>MTASGLTVRDLVVTYDGTTTAVAGVDLDVAVGEVVALLGSSGSGKSSLMRAVAGLEPVAAGTVRWDGADVATQPVHRRGFGLMFQDGQLFPHRDVAGNVGYGLAAAGVPRDRRVARVGELLRLVGLEGYERRPVSTLSGGQAQRVALARSLAPEPRLLLLDEPLSSLDRSLREHLAWELRRILRATGTTAVYVTHDHDEAFTVADRVAVMDGGRLRQVAAPQELWTAPVDRAVAAFLGYSPFLPATVDGGAARTVLGPVAVPEHLEGTTSLQVGLGPGALLVGTEGVPATVRSRRFRQGRAEVMVDLPGGQRAHALAPAVLEPGQVVHLRLDTARAVVVPGGG</sequence>
<dbReference type="PROSITE" id="PS00211">
    <property type="entry name" value="ABC_TRANSPORTER_1"/>
    <property type="match status" value="1"/>
</dbReference>